<comment type="caution">
    <text evidence="2">The sequence shown here is derived from an EMBL/GenBank/DDBJ whole genome shotgun (WGS) entry which is preliminary data.</text>
</comment>
<organism evidence="2">
    <name type="scientific">Desulfacinum infernum</name>
    <dbReference type="NCBI Taxonomy" id="35837"/>
    <lineage>
        <taxon>Bacteria</taxon>
        <taxon>Pseudomonadati</taxon>
        <taxon>Thermodesulfobacteriota</taxon>
        <taxon>Syntrophobacteria</taxon>
        <taxon>Syntrophobacterales</taxon>
        <taxon>Syntrophobacteraceae</taxon>
        <taxon>Desulfacinum</taxon>
    </lineage>
</organism>
<reference evidence="2" key="1">
    <citation type="journal article" date="2020" name="mSystems">
        <title>Genome- and Community-Level Interaction Insights into Carbon Utilization and Element Cycling Functions of Hydrothermarchaeota in Hydrothermal Sediment.</title>
        <authorList>
            <person name="Zhou Z."/>
            <person name="Liu Y."/>
            <person name="Xu W."/>
            <person name="Pan J."/>
            <person name="Luo Z.H."/>
            <person name="Li M."/>
        </authorList>
    </citation>
    <scope>NUCLEOTIDE SEQUENCE [LARGE SCALE GENOMIC DNA]</scope>
    <source>
        <strain evidence="2">SpSt-456</strain>
    </source>
</reference>
<sequence length="163" mass="18572">MGSAMSEILHTESFSQVSRFHATRSAGFSSEEGAMTARFTVLKDIIVVDRHTGLMWQREASPDRLMWPEGFAYIDALNAAAWAGYDDWRYPTQEELATLLMPEENQATGLYIDPAFGSQRCLWSSTEAGHHKSVYADFYYGDLYLVEQKYANHFVRAVRGERL</sequence>
<dbReference type="Pfam" id="PF07603">
    <property type="entry name" value="Lcl_C"/>
    <property type="match status" value="1"/>
</dbReference>
<protein>
    <submittedName>
        <fullName evidence="2">DUF1566 domain-containing protein</fullName>
    </submittedName>
</protein>
<evidence type="ECO:0000259" key="1">
    <source>
        <dbReference type="Pfam" id="PF07603"/>
    </source>
</evidence>
<proteinExistence type="predicted"/>
<name>A0A832A5T6_9BACT</name>
<gene>
    <name evidence="2" type="ORF">ENS06_05610</name>
</gene>
<accession>A0A832A5T6</accession>
<dbReference type="EMBL" id="DSTK01000016">
    <property type="protein sequence ID" value="HFK96785.1"/>
    <property type="molecule type" value="Genomic_DNA"/>
</dbReference>
<feature type="domain" description="Lcl C-terminal" evidence="1">
    <location>
        <begin position="46"/>
        <end position="159"/>
    </location>
</feature>
<dbReference type="AlphaFoldDB" id="A0A832A5T6"/>
<dbReference type="InterPro" id="IPR011460">
    <property type="entry name" value="Lcl_C"/>
</dbReference>
<evidence type="ECO:0000313" key="2">
    <source>
        <dbReference type="EMBL" id="HFK96785.1"/>
    </source>
</evidence>